<name>A0AB39YRL1_9MICC</name>
<dbReference type="Gene3D" id="3.90.1150.200">
    <property type="match status" value="1"/>
</dbReference>
<dbReference type="EMBL" id="CP165735">
    <property type="protein sequence ID" value="XDV71556.1"/>
    <property type="molecule type" value="Genomic_DNA"/>
</dbReference>
<dbReference type="RefSeq" id="WP_207595542.1">
    <property type="nucleotide sequence ID" value="NZ_CP165735.1"/>
</dbReference>
<gene>
    <name evidence="2" type="ORF">ABQM86_21810</name>
</gene>
<accession>A0AB39YRL1</accession>
<reference evidence="2" key="1">
    <citation type="submission" date="2024-07" db="EMBL/GenBank/DDBJ databases">
        <authorList>
            <person name="Li J."/>
            <person name="Wei H."/>
            <person name="Ma J."/>
        </authorList>
    </citation>
    <scope>NUCLEOTIDE SEQUENCE</scope>
    <source>
        <strain evidence="2">AMU7</strain>
    </source>
</reference>
<dbReference type="Pfam" id="PF08818">
    <property type="entry name" value="DUF1801"/>
    <property type="match status" value="1"/>
</dbReference>
<protein>
    <submittedName>
        <fullName evidence="2">Iron chaperone</fullName>
    </submittedName>
</protein>
<sequence length="119" mass="13267">MAGKHSTVDAYIAAQPEATQLILKEIRRSIHAAVPDAGEMISYDIPTVTIDGHYVVYFAAWAHHISVYPVPRGDETLNNELEQYLSGKGTLKFPLSKPIPYQLISRVAGQLAAERRRKH</sequence>
<dbReference type="SUPFAM" id="SSF159888">
    <property type="entry name" value="YdhG-like"/>
    <property type="match status" value="1"/>
</dbReference>
<proteinExistence type="predicted"/>
<feature type="domain" description="YdhG-like" evidence="1">
    <location>
        <begin position="22"/>
        <end position="107"/>
    </location>
</feature>
<evidence type="ECO:0000259" key="1">
    <source>
        <dbReference type="Pfam" id="PF08818"/>
    </source>
</evidence>
<dbReference type="InterPro" id="IPR014922">
    <property type="entry name" value="YdhG-like"/>
</dbReference>
<evidence type="ECO:0000313" key="2">
    <source>
        <dbReference type="EMBL" id="XDV71556.1"/>
    </source>
</evidence>
<organism evidence="2">
    <name type="scientific">Paenarthrobacter sp. AMU7</name>
    <dbReference type="NCBI Taxonomy" id="3162492"/>
    <lineage>
        <taxon>Bacteria</taxon>
        <taxon>Bacillati</taxon>
        <taxon>Actinomycetota</taxon>
        <taxon>Actinomycetes</taxon>
        <taxon>Micrococcales</taxon>
        <taxon>Micrococcaceae</taxon>
        <taxon>Paenarthrobacter</taxon>
    </lineage>
</organism>
<dbReference type="AlphaFoldDB" id="A0AB39YRL1"/>